<dbReference type="PANTHER" id="PTHR35007">
    <property type="entry name" value="INTEGRAL MEMBRANE PROTEIN-RELATED"/>
    <property type="match status" value="1"/>
</dbReference>
<sequence length="293" mass="33245">MYIAIAFCIALGLIIFLGVIVRSLSVLGKHVPGEDREFLDPLSTPLRILWPLVRFLDFYFGRLYPPAIVRRVELQLQLTGRSYLLSARQFISLSLVAASVAFVMALLVVHWLNSDNTLLPLLAAATGFFLPRLWLRDIRTRMVRQVEKQLPVYLDFLTLSMEAGLNLNGALAQAVGKGPVGPLKREFEHVLRDMKSGLPRADALRRMDERLQVREVTNFVSSVVQSERMGGSIATTLRFQSEQRRTERFQRAEKQAMEAPVKLIFPLVVFIFPVTFIVLGFPIVMKFMQEGLL</sequence>
<evidence type="ECO:0000256" key="2">
    <source>
        <dbReference type="ARBA" id="ARBA00022475"/>
    </source>
</evidence>
<accession>A0A1H3XW48</accession>
<dbReference type="OrthoDB" id="9810662at2"/>
<dbReference type="EMBL" id="FNRQ01000001">
    <property type="protein sequence ID" value="SEA03695.1"/>
    <property type="molecule type" value="Genomic_DNA"/>
</dbReference>
<dbReference type="PANTHER" id="PTHR35007:SF2">
    <property type="entry name" value="PILUS ASSEMBLE PROTEIN"/>
    <property type="match status" value="1"/>
</dbReference>
<feature type="domain" description="Type II secretion system protein GspF" evidence="7">
    <location>
        <begin position="154"/>
        <end position="279"/>
    </location>
</feature>
<keyword evidence="9" id="KW-1185">Reference proteome</keyword>
<evidence type="ECO:0000256" key="1">
    <source>
        <dbReference type="ARBA" id="ARBA00004651"/>
    </source>
</evidence>
<evidence type="ECO:0000313" key="9">
    <source>
        <dbReference type="Proteomes" id="UP000198638"/>
    </source>
</evidence>
<feature type="transmembrane region" description="Helical" evidence="6">
    <location>
        <begin position="90"/>
        <end position="112"/>
    </location>
</feature>
<dbReference type="RefSeq" id="WP_090530877.1">
    <property type="nucleotide sequence ID" value="NZ_FNRQ01000001.1"/>
</dbReference>
<evidence type="ECO:0000256" key="4">
    <source>
        <dbReference type="ARBA" id="ARBA00022989"/>
    </source>
</evidence>
<keyword evidence="2" id="KW-1003">Cell membrane</keyword>
<dbReference type="GO" id="GO:0005886">
    <property type="term" value="C:plasma membrane"/>
    <property type="evidence" value="ECO:0007669"/>
    <property type="project" value="UniProtKB-SubCell"/>
</dbReference>
<feature type="transmembrane region" description="Helical" evidence="6">
    <location>
        <begin position="118"/>
        <end position="135"/>
    </location>
</feature>
<evidence type="ECO:0000256" key="3">
    <source>
        <dbReference type="ARBA" id="ARBA00022692"/>
    </source>
</evidence>
<name>A0A1H3XW48_9BURK</name>
<protein>
    <submittedName>
        <fullName evidence="8">Tight adherence protein C</fullName>
    </submittedName>
</protein>
<evidence type="ECO:0000313" key="8">
    <source>
        <dbReference type="EMBL" id="SEA03695.1"/>
    </source>
</evidence>
<evidence type="ECO:0000259" key="7">
    <source>
        <dbReference type="Pfam" id="PF00482"/>
    </source>
</evidence>
<comment type="subcellular location">
    <subcellularLocation>
        <location evidence="1">Cell membrane</location>
        <topology evidence="1">Multi-pass membrane protein</topology>
    </subcellularLocation>
</comment>
<evidence type="ECO:0000256" key="5">
    <source>
        <dbReference type="ARBA" id="ARBA00023136"/>
    </source>
</evidence>
<dbReference type="InterPro" id="IPR042094">
    <property type="entry name" value="T2SS_GspF_sf"/>
</dbReference>
<dbReference type="Gene3D" id="1.20.81.30">
    <property type="entry name" value="Type II secretion system (T2SS), domain F"/>
    <property type="match status" value="1"/>
</dbReference>
<dbReference type="STRING" id="83784.SAMN05192564_10148"/>
<dbReference type="AlphaFoldDB" id="A0A1H3XW48"/>
<dbReference type="Pfam" id="PF00482">
    <property type="entry name" value="T2SSF"/>
    <property type="match status" value="1"/>
</dbReference>
<dbReference type="InterPro" id="IPR018076">
    <property type="entry name" value="T2SS_GspF_dom"/>
</dbReference>
<evidence type="ECO:0000256" key="6">
    <source>
        <dbReference type="SAM" id="Phobius"/>
    </source>
</evidence>
<proteinExistence type="predicted"/>
<feature type="transmembrane region" description="Helical" evidence="6">
    <location>
        <begin position="263"/>
        <end position="285"/>
    </location>
</feature>
<dbReference type="Proteomes" id="UP000198638">
    <property type="component" value="Unassembled WGS sequence"/>
</dbReference>
<organism evidence="8 9">
    <name type="scientific">Paraburkholderia sartisoli</name>
    <dbReference type="NCBI Taxonomy" id="83784"/>
    <lineage>
        <taxon>Bacteria</taxon>
        <taxon>Pseudomonadati</taxon>
        <taxon>Pseudomonadota</taxon>
        <taxon>Betaproteobacteria</taxon>
        <taxon>Burkholderiales</taxon>
        <taxon>Burkholderiaceae</taxon>
        <taxon>Paraburkholderia</taxon>
    </lineage>
</organism>
<reference evidence="9" key="1">
    <citation type="submission" date="2016-10" db="EMBL/GenBank/DDBJ databases">
        <authorList>
            <person name="Varghese N."/>
            <person name="Submissions S."/>
        </authorList>
    </citation>
    <scope>NUCLEOTIDE SEQUENCE [LARGE SCALE GENOMIC DNA]</scope>
    <source>
        <strain evidence="9">LMG 24000</strain>
    </source>
</reference>
<gene>
    <name evidence="8" type="ORF">SAMN05192564_10148</name>
</gene>
<keyword evidence="4 6" id="KW-1133">Transmembrane helix</keyword>
<keyword evidence="3 6" id="KW-0812">Transmembrane</keyword>
<keyword evidence="5 6" id="KW-0472">Membrane</keyword>